<evidence type="ECO:0000313" key="5">
    <source>
        <dbReference type="EMBL" id="CAJ0965964.1"/>
    </source>
</evidence>
<comment type="caution">
    <text evidence="5">The sequence shown here is derived from an EMBL/GenBank/DDBJ whole genome shotgun (WGS) entry which is preliminary data.</text>
</comment>
<keyword evidence="2" id="KW-1015">Disulfide bond</keyword>
<reference evidence="5" key="1">
    <citation type="submission" date="2023-07" db="EMBL/GenBank/DDBJ databases">
        <authorList>
            <person name="Stuckert A."/>
        </authorList>
    </citation>
    <scope>NUCLEOTIDE SEQUENCE</scope>
</reference>
<keyword evidence="1 3" id="KW-0732">Signal</keyword>
<keyword evidence="6" id="KW-1185">Reference proteome</keyword>
<evidence type="ECO:0000256" key="3">
    <source>
        <dbReference type="SAM" id="SignalP"/>
    </source>
</evidence>
<protein>
    <recommendedName>
        <fullName evidence="4">UPAR/Ly6 domain-containing protein</fullName>
    </recommendedName>
</protein>
<proteinExistence type="predicted"/>
<sequence>MDIRFKRHTRKGSTMKIFILALTLVFLIQSGDGLRCYTCLFPTLSPMDCIKFPVKCPPKERCLYSTASGKTKNFPFILHEMSCAVNSLCGISGEKSTLGVNVTYHNVCCDTDLCNSGPGSRSSLSIALIPALLLLLS</sequence>
<feature type="signal peptide" evidence="3">
    <location>
        <begin position="1"/>
        <end position="33"/>
    </location>
</feature>
<dbReference type="InterPro" id="IPR016054">
    <property type="entry name" value="LY6_UPA_recep-like"/>
</dbReference>
<dbReference type="SUPFAM" id="SSF57302">
    <property type="entry name" value="Snake toxin-like"/>
    <property type="match status" value="1"/>
</dbReference>
<name>A0ABN9MGR4_9NEOB</name>
<accession>A0ABN9MGR4</accession>
<dbReference type="Pfam" id="PF00021">
    <property type="entry name" value="UPAR_LY6"/>
    <property type="match status" value="1"/>
</dbReference>
<organism evidence="5 6">
    <name type="scientific">Ranitomeya imitator</name>
    <name type="common">mimic poison frog</name>
    <dbReference type="NCBI Taxonomy" id="111125"/>
    <lineage>
        <taxon>Eukaryota</taxon>
        <taxon>Metazoa</taxon>
        <taxon>Chordata</taxon>
        <taxon>Craniata</taxon>
        <taxon>Vertebrata</taxon>
        <taxon>Euteleostomi</taxon>
        <taxon>Amphibia</taxon>
        <taxon>Batrachia</taxon>
        <taxon>Anura</taxon>
        <taxon>Neobatrachia</taxon>
        <taxon>Hyloidea</taxon>
        <taxon>Dendrobatidae</taxon>
        <taxon>Dendrobatinae</taxon>
        <taxon>Ranitomeya</taxon>
    </lineage>
</organism>
<dbReference type="InterPro" id="IPR045860">
    <property type="entry name" value="Snake_toxin-like_sf"/>
</dbReference>
<gene>
    <name evidence="5" type="ORF">RIMI_LOCUS20794000</name>
</gene>
<dbReference type="PANTHER" id="PTHR10036:SF24">
    <property type="entry name" value="CD59 GLYCOPROTEIN"/>
    <property type="match status" value="1"/>
</dbReference>
<dbReference type="Proteomes" id="UP001176940">
    <property type="component" value="Unassembled WGS sequence"/>
</dbReference>
<dbReference type="Gene3D" id="2.10.60.10">
    <property type="entry name" value="CD59"/>
    <property type="match status" value="1"/>
</dbReference>
<feature type="domain" description="UPAR/Ly6" evidence="4">
    <location>
        <begin position="33"/>
        <end position="116"/>
    </location>
</feature>
<feature type="chain" id="PRO_5045273113" description="UPAR/Ly6 domain-containing protein" evidence="3">
    <location>
        <begin position="34"/>
        <end position="137"/>
    </location>
</feature>
<dbReference type="PANTHER" id="PTHR10036">
    <property type="entry name" value="CD59 GLYCOPROTEIN"/>
    <property type="match status" value="1"/>
</dbReference>
<evidence type="ECO:0000313" key="6">
    <source>
        <dbReference type="Proteomes" id="UP001176940"/>
    </source>
</evidence>
<evidence type="ECO:0000259" key="4">
    <source>
        <dbReference type="Pfam" id="PF00021"/>
    </source>
</evidence>
<dbReference type="EMBL" id="CAUEEQ010070846">
    <property type="protein sequence ID" value="CAJ0965964.1"/>
    <property type="molecule type" value="Genomic_DNA"/>
</dbReference>
<evidence type="ECO:0000256" key="2">
    <source>
        <dbReference type="ARBA" id="ARBA00023157"/>
    </source>
</evidence>
<evidence type="ECO:0000256" key="1">
    <source>
        <dbReference type="ARBA" id="ARBA00022729"/>
    </source>
</evidence>